<protein>
    <submittedName>
        <fullName evidence="2">Uncharacterized protein</fullName>
    </submittedName>
</protein>
<feature type="transmembrane region" description="Helical" evidence="1">
    <location>
        <begin position="6"/>
        <end position="22"/>
    </location>
</feature>
<keyword evidence="3" id="KW-1185">Reference proteome</keyword>
<name>A0A1G9A571_9LACT</name>
<sequence length="140" mass="16240">MEQFENSWAYCTISETLYLLIYKKINYMYKGNERMKRQRKKWISVLLWLIAGIVLAIAAGLVFIRIRTYQAMPEAVTLLDESHVTIKKTGSKSVLIVIEEISSFTRGALLSQKPICHWLTSLVKKDIGFLFHTCHLILLF</sequence>
<gene>
    <name evidence="2" type="ORF">SAMN04488098_101811</name>
</gene>
<organism evidence="2 3">
    <name type="scientific">Alkalibacterium thalassium</name>
    <dbReference type="NCBI Taxonomy" id="426701"/>
    <lineage>
        <taxon>Bacteria</taxon>
        <taxon>Bacillati</taxon>
        <taxon>Bacillota</taxon>
        <taxon>Bacilli</taxon>
        <taxon>Lactobacillales</taxon>
        <taxon>Carnobacteriaceae</taxon>
        <taxon>Alkalibacterium</taxon>
    </lineage>
</organism>
<dbReference type="Proteomes" id="UP000199433">
    <property type="component" value="Unassembled WGS sequence"/>
</dbReference>
<keyword evidence="1" id="KW-0812">Transmembrane</keyword>
<keyword evidence="1" id="KW-0472">Membrane</keyword>
<proteinExistence type="predicted"/>
<evidence type="ECO:0000256" key="1">
    <source>
        <dbReference type="SAM" id="Phobius"/>
    </source>
</evidence>
<dbReference type="EMBL" id="FNFK01000018">
    <property type="protein sequence ID" value="SDK22437.1"/>
    <property type="molecule type" value="Genomic_DNA"/>
</dbReference>
<dbReference type="AlphaFoldDB" id="A0A1G9A571"/>
<evidence type="ECO:0000313" key="3">
    <source>
        <dbReference type="Proteomes" id="UP000199433"/>
    </source>
</evidence>
<feature type="transmembrane region" description="Helical" evidence="1">
    <location>
        <begin position="42"/>
        <end position="64"/>
    </location>
</feature>
<dbReference type="STRING" id="426701.SAMN04488098_101811"/>
<evidence type="ECO:0000313" key="2">
    <source>
        <dbReference type="EMBL" id="SDK22437.1"/>
    </source>
</evidence>
<accession>A0A1G9A571</accession>
<reference evidence="3" key="1">
    <citation type="submission" date="2016-10" db="EMBL/GenBank/DDBJ databases">
        <authorList>
            <person name="Varghese N."/>
            <person name="Submissions S."/>
        </authorList>
    </citation>
    <scope>NUCLEOTIDE SEQUENCE [LARGE SCALE GENOMIC DNA]</scope>
    <source>
        <strain evidence="3">DSM 19181</strain>
    </source>
</reference>
<keyword evidence="1" id="KW-1133">Transmembrane helix</keyword>